<reference evidence="2" key="1">
    <citation type="submission" date="2022-06" db="EMBL/GenBank/DDBJ databases">
        <title>Sneathiella actinostolidae sp. nov., isolated from a sea anemonein the Western Pacific Ocean.</title>
        <authorList>
            <person name="Wei M.J."/>
        </authorList>
    </citation>
    <scope>NUCLEOTIDE SEQUENCE</scope>
    <source>
        <strain evidence="2">PHK-P5</strain>
    </source>
</reference>
<dbReference type="InterPro" id="IPR017518">
    <property type="entry name" value="CHP03084"/>
</dbReference>
<sequence>MQQARDYLEECDALYELVTPLSGDVFDRPTEFKGWTINNILRHLHIWNWAAGMSLQDAPEFDDFLQKAMPYIFKNQLREFESLWLDELDGSELVVKWKDYYSDMAARFDSTAPSTRVRWAGPSMSARSSITARFMETWAHGQAIYDLLGVKRQNHDRINNIVVLGVNTYGWTFKNRGMEIPGPMPHIKLTAPSGAIWTYGEDSASEVVEGLAEEFCQVVTQSRNIRDTDLNVTGKIASAWMETAQCFAGPPEMPPNAGTRGNFSLT</sequence>
<evidence type="ECO:0000313" key="3">
    <source>
        <dbReference type="Proteomes" id="UP001056291"/>
    </source>
</evidence>
<dbReference type="InterPro" id="IPR024344">
    <property type="entry name" value="MDMPI_metal-binding"/>
</dbReference>
<dbReference type="RefSeq" id="WP_251936263.1">
    <property type="nucleotide sequence ID" value="NZ_CP098747.1"/>
</dbReference>
<evidence type="ECO:0000313" key="2">
    <source>
        <dbReference type="EMBL" id="USG62481.1"/>
    </source>
</evidence>
<evidence type="ECO:0000259" key="1">
    <source>
        <dbReference type="Pfam" id="PF11716"/>
    </source>
</evidence>
<dbReference type="Gene3D" id="1.20.120.450">
    <property type="entry name" value="dinb family like domain"/>
    <property type="match status" value="1"/>
</dbReference>
<dbReference type="NCBIfam" id="TIGR03084">
    <property type="entry name" value="TIGR03084 family metal-binding protein"/>
    <property type="match status" value="1"/>
</dbReference>
<dbReference type="EMBL" id="CP098747">
    <property type="protein sequence ID" value="USG62481.1"/>
    <property type="molecule type" value="Genomic_DNA"/>
</dbReference>
<dbReference type="InterPro" id="IPR034660">
    <property type="entry name" value="DinB/YfiT-like"/>
</dbReference>
<protein>
    <submittedName>
        <fullName evidence="2">TIGR03084 family metal-binding protein</fullName>
    </submittedName>
</protein>
<dbReference type="Pfam" id="PF11716">
    <property type="entry name" value="MDMPI_N"/>
    <property type="match status" value="1"/>
</dbReference>
<proteinExistence type="predicted"/>
<accession>A0ABY4W5K7</accession>
<gene>
    <name evidence="2" type="ORF">NBZ79_05775</name>
</gene>
<name>A0ABY4W5K7_9PROT</name>
<dbReference type="SUPFAM" id="SSF109854">
    <property type="entry name" value="DinB/YfiT-like putative metalloenzymes"/>
    <property type="match status" value="1"/>
</dbReference>
<keyword evidence="3" id="KW-1185">Reference proteome</keyword>
<organism evidence="2 3">
    <name type="scientific">Sneathiella marina</name>
    <dbReference type="NCBI Taxonomy" id="2950108"/>
    <lineage>
        <taxon>Bacteria</taxon>
        <taxon>Pseudomonadati</taxon>
        <taxon>Pseudomonadota</taxon>
        <taxon>Alphaproteobacteria</taxon>
        <taxon>Sneathiellales</taxon>
        <taxon>Sneathiellaceae</taxon>
        <taxon>Sneathiella</taxon>
    </lineage>
</organism>
<dbReference type="NCBIfam" id="TIGR03083">
    <property type="entry name" value="maleylpyruvate isomerase family mycothiol-dependent enzyme"/>
    <property type="match status" value="1"/>
</dbReference>
<dbReference type="InterPro" id="IPR017517">
    <property type="entry name" value="Maleyloyr_isom"/>
</dbReference>
<feature type="domain" description="Mycothiol-dependent maleylpyruvate isomerase metal-binding" evidence="1">
    <location>
        <begin position="9"/>
        <end position="144"/>
    </location>
</feature>
<dbReference type="Proteomes" id="UP001056291">
    <property type="component" value="Chromosome"/>
</dbReference>